<gene>
    <name evidence="3" type="ORF">EV690_1522</name>
</gene>
<dbReference type="InterPro" id="IPR000620">
    <property type="entry name" value="EamA_dom"/>
</dbReference>
<dbReference type="EMBL" id="SMGD01000012">
    <property type="protein sequence ID" value="TCK57825.1"/>
    <property type="molecule type" value="Genomic_DNA"/>
</dbReference>
<name>A0A4R1K1H4_9GAMM</name>
<keyword evidence="1" id="KW-1133">Transmembrane helix</keyword>
<comment type="caution">
    <text evidence="3">The sequence shown here is derived from an EMBL/GenBank/DDBJ whole genome shotgun (WGS) entry which is preliminary data.</text>
</comment>
<dbReference type="Proteomes" id="UP000295565">
    <property type="component" value="Unassembled WGS sequence"/>
</dbReference>
<feature type="transmembrane region" description="Helical" evidence="1">
    <location>
        <begin position="218"/>
        <end position="236"/>
    </location>
</feature>
<evidence type="ECO:0000259" key="2">
    <source>
        <dbReference type="Pfam" id="PF00892"/>
    </source>
</evidence>
<feature type="transmembrane region" description="Helical" evidence="1">
    <location>
        <begin position="186"/>
        <end position="203"/>
    </location>
</feature>
<accession>A0A4R1K1H4</accession>
<reference evidence="3 4" key="1">
    <citation type="submission" date="2019-03" db="EMBL/GenBank/DDBJ databases">
        <title>Genomic Encyclopedia of Type Strains, Phase IV (KMG-IV): sequencing the most valuable type-strain genomes for metagenomic binning, comparative biology and taxonomic classification.</title>
        <authorList>
            <person name="Goeker M."/>
        </authorList>
    </citation>
    <scope>NUCLEOTIDE SEQUENCE [LARGE SCALE GENOMIC DNA]</scope>
    <source>
        <strain evidence="3 4">DSM 18577</strain>
    </source>
</reference>
<evidence type="ECO:0000313" key="3">
    <source>
        <dbReference type="EMBL" id="TCK57825.1"/>
    </source>
</evidence>
<feature type="transmembrane region" description="Helical" evidence="1">
    <location>
        <begin position="121"/>
        <end position="145"/>
    </location>
</feature>
<keyword evidence="4" id="KW-1185">Reference proteome</keyword>
<feature type="transmembrane region" description="Helical" evidence="1">
    <location>
        <begin position="157"/>
        <end position="174"/>
    </location>
</feature>
<feature type="transmembrane region" description="Helical" evidence="1">
    <location>
        <begin position="64"/>
        <end position="86"/>
    </location>
</feature>
<proteinExistence type="predicted"/>
<dbReference type="Pfam" id="PF00892">
    <property type="entry name" value="EamA"/>
    <property type="match status" value="1"/>
</dbReference>
<protein>
    <submittedName>
        <fullName evidence="3">Putative membrane protein</fullName>
    </submittedName>
</protein>
<dbReference type="GO" id="GO:0016020">
    <property type="term" value="C:membrane"/>
    <property type="evidence" value="ECO:0007669"/>
    <property type="project" value="InterPro"/>
</dbReference>
<feature type="transmembrane region" description="Helical" evidence="1">
    <location>
        <begin position="273"/>
        <end position="292"/>
    </location>
</feature>
<feature type="domain" description="EamA" evidence="2">
    <location>
        <begin position="158"/>
        <end position="288"/>
    </location>
</feature>
<keyword evidence="1" id="KW-0472">Membrane</keyword>
<evidence type="ECO:0000313" key="4">
    <source>
        <dbReference type="Proteomes" id="UP000295565"/>
    </source>
</evidence>
<dbReference type="SUPFAM" id="SSF103481">
    <property type="entry name" value="Multidrug resistance efflux transporter EmrE"/>
    <property type="match status" value="1"/>
</dbReference>
<feature type="transmembrane region" description="Helical" evidence="1">
    <location>
        <begin position="7"/>
        <end position="28"/>
    </location>
</feature>
<organism evidence="3 4">
    <name type="scientific">Celerinatantimonas diazotrophica</name>
    <dbReference type="NCBI Taxonomy" id="412034"/>
    <lineage>
        <taxon>Bacteria</taxon>
        <taxon>Pseudomonadati</taxon>
        <taxon>Pseudomonadota</taxon>
        <taxon>Gammaproteobacteria</taxon>
        <taxon>Celerinatantimonadaceae</taxon>
        <taxon>Celerinatantimonas</taxon>
    </lineage>
</organism>
<evidence type="ECO:0000256" key="1">
    <source>
        <dbReference type="SAM" id="Phobius"/>
    </source>
</evidence>
<dbReference type="AlphaFoldDB" id="A0A4R1K1H4"/>
<dbReference type="NCBIfam" id="NF008676">
    <property type="entry name" value="PRK11689.1"/>
    <property type="match status" value="1"/>
</dbReference>
<feature type="transmembrane region" description="Helical" evidence="1">
    <location>
        <begin position="248"/>
        <end position="267"/>
    </location>
</feature>
<feature type="transmembrane region" description="Helical" evidence="1">
    <location>
        <begin position="34"/>
        <end position="52"/>
    </location>
</feature>
<sequence>MLTPAKATGLGLVAIGLWACITASLRILSSSLPVLGSIALIYSLGTLLQFGLVGWPKLKNFPRLYLFLGAGLFVSYELCMSLSVGFATSDQQAIEVSMLNYLWPALTVWFALLSEKRLGHIGLYIGIVLCLFGALQVVGQGQISWVLLREHLMNNPLSYILATVGAVLWALYCVLTKHLAKGHDGIVFFFALVALSLWIQYLFSDEPALSFSMFSAPLYGYLVLAAIAMGGGYAAWNKALLNGNVTLLAVFSYFIPVFSALIAAWQLGVALNWPFWQGCLLISIGSLVCWWVTRRVHKPSSAEPVT</sequence>
<dbReference type="OrthoDB" id="7065924at2"/>
<dbReference type="RefSeq" id="WP_131912362.1">
    <property type="nucleotide sequence ID" value="NZ_OU594967.1"/>
</dbReference>
<dbReference type="InterPro" id="IPR037185">
    <property type="entry name" value="EmrE-like"/>
</dbReference>
<keyword evidence="1" id="KW-0812">Transmembrane</keyword>
<feature type="transmembrane region" description="Helical" evidence="1">
    <location>
        <begin position="98"/>
        <end position="114"/>
    </location>
</feature>